<dbReference type="SMART" id="SM00345">
    <property type="entry name" value="HTH_GNTR"/>
    <property type="match status" value="1"/>
</dbReference>
<dbReference type="InterPro" id="IPR036388">
    <property type="entry name" value="WH-like_DNA-bd_sf"/>
</dbReference>
<evidence type="ECO:0000256" key="3">
    <source>
        <dbReference type="ARBA" id="ARBA00023015"/>
    </source>
</evidence>
<keyword evidence="2" id="KW-0663">Pyridoxal phosphate</keyword>
<dbReference type="Proteomes" id="UP001500253">
    <property type="component" value="Unassembled WGS sequence"/>
</dbReference>
<dbReference type="InterPro" id="IPR036390">
    <property type="entry name" value="WH_DNA-bd_sf"/>
</dbReference>
<dbReference type="EMBL" id="BAAASD010000004">
    <property type="protein sequence ID" value="GAA2332610.1"/>
    <property type="molecule type" value="Genomic_DNA"/>
</dbReference>
<dbReference type="Gene3D" id="1.10.10.10">
    <property type="entry name" value="Winged helix-like DNA-binding domain superfamily/Winged helix DNA-binding domain"/>
    <property type="match status" value="1"/>
</dbReference>
<dbReference type="CDD" id="cd00609">
    <property type="entry name" value="AAT_like"/>
    <property type="match status" value="1"/>
</dbReference>
<dbReference type="Gene3D" id="3.40.640.10">
    <property type="entry name" value="Type I PLP-dependent aspartate aminotransferase-like (Major domain)"/>
    <property type="match status" value="1"/>
</dbReference>
<organism evidence="7 8">
    <name type="scientific">Streptomyces cuspidosporus</name>
    <dbReference type="NCBI Taxonomy" id="66882"/>
    <lineage>
        <taxon>Bacteria</taxon>
        <taxon>Bacillati</taxon>
        <taxon>Actinomycetota</taxon>
        <taxon>Actinomycetes</taxon>
        <taxon>Kitasatosporales</taxon>
        <taxon>Streptomycetaceae</taxon>
        <taxon>Streptomyces</taxon>
    </lineage>
</organism>
<dbReference type="InterPro" id="IPR051446">
    <property type="entry name" value="HTH_trans_reg/aminotransferase"/>
</dbReference>
<dbReference type="PROSITE" id="PS50949">
    <property type="entry name" value="HTH_GNTR"/>
    <property type="match status" value="1"/>
</dbReference>
<evidence type="ECO:0000259" key="6">
    <source>
        <dbReference type="PROSITE" id="PS50949"/>
    </source>
</evidence>
<dbReference type="CDD" id="cd07377">
    <property type="entry name" value="WHTH_GntR"/>
    <property type="match status" value="1"/>
</dbReference>
<dbReference type="InterPro" id="IPR015424">
    <property type="entry name" value="PyrdxlP-dep_Trfase"/>
</dbReference>
<keyword evidence="5" id="KW-0804">Transcription</keyword>
<sequence length="489" mass="52253">MPVQWTGLSPELLLAIDRSSGEQLRVQLERQLRDAIRGGRLAVDERLPSSRELARSLGLSRGLVQDCYAQLQAEGYLVTRVGSATRVAACAPAAPVEPSAERPPQPTRLIADFRHGVPDLASFPRADWLWAVREAARRMPTADLDYGDPRGSRELRTVVTAYLRRIRAADAEPDRTLICSGYAQGLALALQALARGGVRAVAHEDPGSPATVSAAILAAGLTPVPVPVDAHGVDVAALEATGARAVVVTPAHQWPTGVLLAPARRHALLAWARRRDAYVIEDDYDAEFRYDREPVGALQGLAADRVVSIGTVSKSLAPALRIGWLLSPPALVAPLTEAKRIADRGTPTLDQLALARLIESGRYDRHLRRMRILYGARCRTLRAALAEHAPKVRLTGLAAGFHAVAHLPDGADESAVIAAARARRVGLYGMSACRASGDSEPPRLVLGFGDVPERAIAEGIAAVGDLLGHGRAAKVSAGVSVPERPWRPQ</sequence>
<protein>
    <submittedName>
        <fullName evidence="7">PLP-dependent aminotransferase family protein</fullName>
    </submittedName>
</protein>
<dbReference type="RefSeq" id="WP_346173666.1">
    <property type="nucleotide sequence ID" value="NZ_BAAASD010000004.1"/>
</dbReference>
<evidence type="ECO:0000313" key="8">
    <source>
        <dbReference type="Proteomes" id="UP001500253"/>
    </source>
</evidence>
<feature type="domain" description="HTH gntR-type" evidence="6">
    <location>
        <begin position="22"/>
        <end position="90"/>
    </location>
</feature>
<reference evidence="8" key="1">
    <citation type="journal article" date="2019" name="Int. J. Syst. Evol. Microbiol.">
        <title>The Global Catalogue of Microorganisms (GCM) 10K type strain sequencing project: providing services to taxonomists for standard genome sequencing and annotation.</title>
        <authorList>
            <consortium name="The Broad Institute Genomics Platform"/>
            <consortium name="The Broad Institute Genome Sequencing Center for Infectious Disease"/>
            <person name="Wu L."/>
            <person name="Ma J."/>
        </authorList>
    </citation>
    <scope>NUCLEOTIDE SEQUENCE [LARGE SCALE GENOMIC DNA]</scope>
    <source>
        <strain evidence="8">JCM 4316</strain>
    </source>
</reference>
<evidence type="ECO:0000256" key="1">
    <source>
        <dbReference type="ARBA" id="ARBA00005384"/>
    </source>
</evidence>
<dbReference type="InterPro" id="IPR015421">
    <property type="entry name" value="PyrdxlP-dep_Trfase_major"/>
</dbReference>
<dbReference type="GO" id="GO:0008483">
    <property type="term" value="F:transaminase activity"/>
    <property type="evidence" value="ECO:0007669"/>
    <property type="project" value="UniProtKB-KW"/>
</dbReference>
<dbReference type="InterPro" id="IPR004839">
    <property type="entry name" value="Aminotransferase_I/II_large"/>
</dbReference>
<evidence type="ECO:0000256" key="2">
    <source>
        <dbReference type="ARBA" id="ARBA00022898"/>
    </source>
</evidence>
<keyword evidence="7" id="KW-0032">Aminotransferase</keyword>
<keyword evidence="4" id="KW-0238">DNA-binding</keyword>
<dbReference type="InterPro" id="IPR000524">
    <property type="entry name" value="Tscrpt_reg_HTH_GntR"/>
</dbReference>
<dbReference type="PANTHER" id="PTHR46577:SF1">
    <property type="entry name" value="HTH-TYPE TRANSCRIPTIONAL REGULATORY PROTEIN GABR"/>
    <property type="match status" value="1"/>
</dbReference>
<name>A0ABP5SJI7_9ACTN</name>
<dbReference type="PRINTS" id="PR00035">
    <property type="entry name" value="HTHGNTR"/>
</dbReference>
<dbReference type="PANTHER" id="PTHR46577">
    <property type="entry name" value="HTH-TYPE TRANSCRIPTIONAL REGULATORY PROTEIN GABR"/>
    <property type="match status" value="1"/>
</dbReference>
<dbReference type="SUPFAM" id="SSF46785">
    <property type="entry name" value="Winged helix' DNA-binding domain"/>
    <property type="match status" value="1"/>
</dbReference>
<gene>
    <name evidence="7" type="ORF">GCM10010246_15060</name>
</gene>
<evidence type="ECO:0000256" key="5">
    <source>
        <dbReference type="ARBA" id="ARBA00023163"/>
    </source>
</evidence>
<keyword evidence="8" id="KW-1185">Reference proteome</keyword>
<evidence type="ECO:0000256" key="4">
    <source>
        <dbReference type="ARBA" id="ARBA00023125"/>
    </source>
</evidence>
<dbReference type="Pfam" id="PF00392">
    <property type="entry name" value="GntR"/>
    <property type="match status" value="1"/>
</dbReference>
<comment type="caution">
    <text evidence="7">The sequence shown here is derived from an EMBL/GenBank/DDBJ whole genome shotgun (WGS) entry which is preliminary data.</text>
</comment>
<dbReference type="Pfam" id="PF00155">
    <property type="entry name" value="Aminotran_1_2"/>
    <property type="match status" value="1"/>
</dbReference>
<accession>A0ABP5SJI7</accession>
<keyword evidence="7" id="KW-0808">Transferase</keyword>
<proteinExistence type="inferred from homology"/>
<dbReference type="SUPFAM" id="SSF53383">
    <property type="entry name" value="PLP-dependent transferases"/>
    <property type="match status" value="1"/>
</dbReference>
<comment type="similarity">
    <text evidence="1">In the C-terminal section; belongs to the class-I pyridoxal-phosphate-dependent aminotransferase family.</text>
</comment>
<keyword evidence="3" id="KW-0805">Transcription regulation</keyword>
<evidence type="ECO:0000313" key="7">
    <source>
        <dbReference type="EMBL" id="GAA2332610.1"/>
    </source>
</evidence>